<keyword evidence="4" id="KW-1185">Reference proteome</keyword>
<sequence length="523" mass="58375">MELDDVDLDDPVPSETGTHEEQQVPEATQGMAIEAITDAMVAAVGKMEPMSPDILRATKVHRALAKFGRAFRYSKGMHKKSFEARKIGTFWSHSWHGSSRAKYVTLLQFYNDTAAAAISTAGAAVAACLFSQELLPAFRSREESQYVRSEWALLVGALLYVAVWLWWPSQQSVFLDVICIDQENTRRKMAGLVSIGGFLKYSDSMLVLWDRTYCHRLWAIFEIAAFLRSKQGEDRKLIIRPTTLGPCYLLQTATVFLVFLGAGLIPDHSQILMWVLQALLCFFGFYINVATYRAYFCSVEGMRQVLKSFKLADAYSYCCSSDHRGKGGVPLLCDRSVIHKCISEWFGSLEHFEQLVQTEVLDSLAQQLSSEFFSYRQCLVSMVPVIWSFMDTASAELHFEVNKQTGLLKAVRELARGLGWWLGVAPSALLVGARLSYVMRRRCHKPCDALLNLPPLLSIVAVVMGMSQIEFLCFGLFRVKSEFAANMAVFAGVAVLLAAVLFVCVGVHPRYVPGPRAESGATL</sequence>
<feature type="compositionally biased region" description="Acidic residues" evidence="1">
    <location>
        <begin position="1"/>
        <end position="12"/>
    </location>
</feature>
<reference evidence="3" key="1">
    <citation type="submission" date="2021-02" db="EMBL/GenBank/DDBJ databases">
        <authorList>
            <person name="Dougan E. K."/>
            <person name="Rhodes N."/>
            <person name="Thang M."/>
            <person name="Chan C."/>
        </authorList>
    </citation>
    <scope>NUCLEOTIDE SEQUENCE</scope>
</reference>
<name>A0A812R6C0_9DINO</name>
<feature type="transmembrane region" description="Helical" evidence="2">
    <location>
        <begin position="248"/>
        <end position="265"/>
    </location>
</feature>
<dbReference type="Proteomes" id="UP000604046">
    <property type="component" value="Unassembled WGS sequence"/>
</dbReference>
<dbReference type="AlphaFoldDB" id="A0A812R6C0"/>
<feature type="transmembrane region" description="Helical" evidence="2">
    <location>
        <begin position="418"/>
        <end position="437"/>
    </location>
</feature>
<keyword evidence="2" id="KW-1133">Transmembrane helix</keyword>
<feature type="transmembrane region" description="Helical" evidence="2">
    <location>
        <begin position="483"/>
        <end position="507"/>
    </location>
</feature>
<proteinExistence type="predicted"/>
<comment type="caution">
    <text evidence="3">The sequence shown here is derived from an EMBL/GenBank/DDBJ whole genome shotgun (WGS) entry which is preliminary data.</text>
</comment>
<accession>A0A812R6C0</accession>
<keyword evidence="2" id="KW-0812">Transmembrane</keyword>
<gene>
    <name evidence="3" type="ORF">SNAT2548_LOCUS22837</name>
</gene>
<feature type="region of interest" description="Disordered" evidence="1">
    <location>
        <begin position="1"/>
        <end position="26"/>
    </location>
</feature>
<feature type="transmembrane region" description="Helical" evidence="2">
    <location>
        <begin position="113"/>
        <end position="130"/>
    </location>
</feature>
<protein>
    <submittedName>
        <fullName evidence="3">Uncharacterized protein</fullName>
    </submittedName>
</protein>
<dbReference type="EMBL" id="CAJNDS010002301">
    <property type="protein sequence ID" value="CAE7419962.1"/>
    <property type="molecule type" value="Genomic_DNA"/>
</dbReference>
<feature type="transmembrane region" description="Helical" evidence="2">
    <location>
        <begin position="449"/>
        <end position="477"/>
    </location>
</feature>
<evidence type="ECO:0000256" key="2">
    <source>
        <dbReference type="SAM" id="Phobius"/>
    </source>
</evidence>
<keyword evidence="2" id="KW-0472">Membrane</keyword>
<evidence type="ECO:0000313" key="3">
    <source>
        <dbReference type="EMBL" id="CAE7419962.1"/>
    </source>
</evidence>
<evidence type="ECO:0000256" key="1">
    <source>
        <dbReference type="SAM" id="MobiDB-lite"/>
    </source>
</evidence>
<feature type="transmembrane region" description="Helical" evidence="2">
    <location>
        <begin position="151"/>
        <end position="167"/>
    </location>
</feature>
<feature type="transmembrane region" description="Helical" evidence="2">
    <location>
        <begin position="271"/>
        <end position="295"/>
    </location>
</feature>
<organism evidence="3 4">
    <name type="scientific">Symbiodinium natans</name>
    <dbReference type="NCBI Taxonomy" id="878477"/>
    <lineage>
        <taxon>Eukaryota</taxon>
        <taxon>Sar</taxon>
        <taxon>Alveolata</taxon>
        <taxon>Dinophyceae</taxon>
        <taxon>Suessiales</taxon>
        <taxon>Symbiodiniaceae</taxon>
        <taxon>Symbiodinium</taxon>
    </lineage>
</organism>
<evidence type="ECO:0000313" key="4">
    <source>
        <dbReference type="Proteomes" id="UP000604046"/>
    </source>
</evidence>